<gene>
    <name evidence="1" type="ORF">JVT61DRAFT_1612</name>
</gene>
<proteinExistence type="predicted"/>
<organism evidence="1 2">
    <name type="scientific">Boletus reticuloceps</name>
    <dbReference type="NCBI Taxonomy" id="495285"/>
    <lineage>
        <taxon>Eukaryota</taxon>
        <taxon>Fungi</taxon>
        <taxon>Dikarya</taxon>
        <taxon>Basidiomycota</taxon>
        <taxon>Agaricomycotina</taxon>
        <taxon>Agaricomycetes</taxon>
        <taxon>Agaricomycetidae</taxon>
        <taxon>Boletales</taxon>
        <taxon>Boletineae</taxon>
        <taxon>Boletaceae</taxon>
        <taxon>Boletoideae</taxon>
        <taxon>Boletus</taxon>
    </lineage>
</organism>
<dbReference type="OrthoDB" id="3270804at2759"/>
<reference evidence="1" key="1">
    <citation type="submission" date="2021-03" db="EMBL/GenBank/DDBJ databases">
        <title>Evolutionary innovations through gain and loss of genes in the ectomycorrhizal Boletales.</title>
        <authorList>
            <person name="Wu G."/>
            <person name="Miyauchi S."/>
            <person name="Morin E."/>
            <person name="Yang Z.-L."/>
            <person name="Xu J."/>
            <person name="Martin F.M."/>
        </authorList>
    </citation>
    <scope>NUCLEOTIDE SEQUENCE</scope>
    <source>
        <strain evidence="1">BR01</strain>
    </source>
</reference>
<dbReference type="Proteomes" id="UP000683000">
    <property type="component" value="Unassembled WGS sequence"/>
</dbReference>
<sequence>MPSVEPLSDTVPHWDQITVGSLLADICWAIIPICHADCLVAAIHQHTSYLLWEALGAPSDPAEHPVILPCNLNVVVPSNHGVGQYNGFVYFQPDEEECEGPFYIVTRGRLMGIISHWINTVPLVLHVKGAVYVKVGSVDAGYKLLLNAIDDDAVLYLK</sequence>
<comment type="caution">
    <text evidence="1">The sequence shown here is derived from an EMBL/GenBank/DDBJ whole genome shotgun (WGS) entry which is preliminary data.</text>
</comment>
<dbReference type="AlphaFoldDB" id="A0A8I2YP74"/>
<dbReference type="EMBL" id="JAGFBS010000011">
    <property type="protein sequence ID" value="KAG6376629.1"/>
    <property type="molecule type" value="Genomic_DNA"/>
</dbReference>
<name>A0A8I2YP74_9AGAM</name>
<keyword evidence="2" id="KW-1185">Reference proteome</keyword>
<evidence type="ECO:0000313" key="1">
    <source>
        <dbReference type="EMBL" id="KAG6376629.1"/>
    </source>
</evidence>
<evidence type="ECO:0000313" key="2">
    <source>
        <dbReference type="Proteomes" id="UP000683000"/>
    </source>
</evidence>
<protein>
    <submittedName>
        <fullName evidence="1">Uncharacterized protein</fullName>
    </submittedName>
</protein>
<accession>A0A8I2YP74</accession>